<comment type="caution">
    <text evidence="1">The sequence shown here is derived from an EMBL/GenBank/DDBJ whole genome shotgun (WGS) entry which is preliminary data.</text>
</comment>
<dbReference type="AlphaFoldDB" id="A0A840ZIM6"/>
<gene>
    <name evidence="1" type="ORF">HNR00_001673</name>
</gene>
<keyword evidence="2" id="KW-1185">Reference proteome</keyword>
<dbReference type="EMBL" id="JACHOP010000005">
    <property type="protein sequence ID" value="MBB5756965.1"/>
    <property type="molecule type" value="Genomic_DNA"/>
</dbReference>
<reference evidence="1 2" key="1">
    <citation type="submission" date="2020-08" db="EMBL/GenBank/DDBJ databases">
        <title>Genomic Encyclopedia of Type Strains, Phase IV (KMG-IV): sequencing the most valuable type-strain genomes for metagenomic binning, comparative biology and taxonomic classification.</title>
        <authorList>
            <person name="Goeker M."/>
        </authorList>
    </citation>
    <scope>NUCLEOTIDE SEQUENCE [LARGE SCALE GENOMIC DNA]</scope>
    <source>
        <strain evidence="1 2">DSM 2163</strain>
    </source>
</reference>
<accession>A0A840ZIM6</accession>
<evidence type="ECO:0000313" key="2">
    <source>
        <dbReference type="Proteomes" id="UP000583454"/>
    </source>
</evidence>
<dbReference type="RefSeq" id="WP_183567723.1">
    <property type="nucleotide sequence ID" value="NZ_JACHOP010000005.1"/>
</dbReference>
<organism evidence="1 2">
    <name type="scientific">Methylorubrum rhodinum</name>
    <dbReference type="NCBI Taxonomy" id="29428"/>
    <lineage>
        <taxon>Bacteria</taxon>
        <taxon>Pseudomonadati</taxon>
        <taxon>Pseudomonadota</taxon>
        <taxon>Alphaproteobacteria</taxon>
        <taxon>Hyphomicrobiales</taxon>
        <taxon>Methylobacteriaceae</taxon>
        <taxon>Methylorubrum</taxon>
    </lineage>
</organism>
<name>A0A840ZIM6_9HYPH</name>
<proteinExistence type="predicted"/>
<dbReference type="Proteomes" id="UP000583454">
    <property type="component" value="Unassembled WGS sequence"/>
</dbReference>
<evidence type="ECO:0000313" key="1">
    <source>
        <dbReference type="EMBL" id="MBB5756965.1"/>
    </source>
</evidence>
<protein>
    <submittedName>
        <fullName evidence="1">Uncharacterized protein</fullName>
    </submittedName>
</protein>
<sequence length="109" mass="12325">MFRTSFPQEAVGRAHSLIGAYESAQVGLAGLSREFRTELGPTLDRLGPMGLPYLRVLRHDLERRTRQARRTAPIFIDRLTDPMLDRRLIASRALLDTVRTEAQARGLPL</sequence>